<dbReference type="AlphaFoldDB" id="A0AAU7RXY4"/>
<gene>
    <name evidence="3" type="ORF">ABM479_24320</name>
</gene>
<evidence type="ECO:0000259" key="2">
    <source>
        <dbReference type="Pfam" id="PF07811"/>
    </source>
</evidence>
<keyword evidence="1" id="KW-1133">Transmembrane helix</keyword>
<keyword evidence="3" id="KW-0614">Plasmid</keyword>
<protein>
    <submittedName>
        <fullName evidence="3">TadE/TadG family type IV pilus assembly protein</fullName>
    </submittedName>
</protein>
<reference evidence="3" key="1">
    <citation type="submission" date="2024-06" db="EMBL/GenBank/DDBJ databases">
        <authorList>
            <person name="Li T."/>
            <person name="Gao R."/>
        </authorList>
    </citation>
    <scope>NUCLEOTIDE SEQUENCE</scope>
    <source>
        <strain evidence="3">ZPR3</strain>
        <plasmid evidence="3">unnamed1</plasmid>
    </source>
</reference>
<keyword evidence="1" id="KW-0472">Membrane</keyword>
<evidence type="ECO:0000313" key="3">
    <source>
        <dbReference type="EMBL" id="XBT95085.1"/>
    </source>
</evidence>
<dbReference type="RefSeq" id="WP_349959217.1">
    <property type="nucleotide sequence ID" value="NZ_CP157961.1"/>
</dbReference>
<geneLocation type="plasmid" evidence="3">
    <name>unnamed1</name>
</geneLocation>
<keyword evidence="1" id="KW-0812">Transmembrane</keyword>
<proteinExistence type="predicted"/>
<name>A0AAU7RXY4_9HYPH</name>
<dbReference type="InterPro" id="IPR012495">
    <property type="entry name" value="TadE-like_dom"/>
</dbReference>
<organism evidence="3">
    <name type="scientific">Rhizobium sp. ZPR3</name>
    <dbReference type="NCBI Taxonomy" id="3158967"/>
    <lineage>
        <taxon>Bacteria</taxon>
        <taxon>Pseudomonadati</taxon>
        <taxon>Pseudomonadota</taxon>
        <taxon>Alphaproteobacteria</taxon>
        <taxon>Hyphomicrobiales</taxon>
        <taxon>Rhizobiaceae</taxon>
        <taxon>Rhizobium/Agrobacterium group</taxon>
        <taxon>Rhizobium</taxon>
    </lineage>
</organism>
<dbReference type="Pfam" id="PF07811">
    <property type="entry name" value="TadE"/>
    <property type="match status" value="1"/>
</dbReference>
<feature type="domain" description="TadE-like" evidence="2">
    <location>
        <begin position="28"/>
        <end position="69"/>
    </location>
</feature>
<feature type="transmembrane region" description="Helical" evidence="1">
    <location>
        <begin position="34"/>
        <end position="57"/>
    </location>
</feature>
<evidence type="ECO:0000256" key="1">
    <source>
        <dbReference type="SAM" id="Phobius"/>
    </source>
</evidence>
<accession>A0AAU7RXY4</accession>
<sequence>MKLPPFSLRKLRRSISRHSNILGQDERGNAAVEFAVLAPLFIFIMAVSFDMGSLIFARFQLEAAISNSASYALVHADQADGLNDSLLAKSIALMIAGQYPSAGASASIAINDGVQANFDGATIRIDGTPASTGACYCPSGSAASFVWGSQQTCSSSCPDGANAGKYVVISAKQTYAPLFSGYNIVNDGYIYASAVVQLK</sequence>
<dbReference type="EMBL" id="CP157961">
    <property type="protein sequence ID" value="XBT95085.1"/>
    <property type="molecule type" value="Genomic_DNA"/>
</dbReference>